<feature type="transmembrane region" description="Helical" evidence="6">
    <location>
        <begin position="244"/>
        <end position="262"/>
    </location>
</feature>
<feature type="transmembrane region" description="Helical" evidence="6">
    <location>
        <begin position="268"/>
        <end position="289"/>
    </location>
</feature>
<comment type="caution">
    <text evidence="8">The sequence shown here is derived from an EMBL/GenBank/DDBJ whole genome shotgun (WGS) entry which is preliminary data.</text>
</comment>
<feature type="domain" description="EamA" evidence="7">
    <location>
        <begin position="149"/>
        <end position="282"/>
    </location>
</feature>
<keyword evidence="5 6" id="KW-0472">Membrane</keyword>
<dbReference type="InterPro" id="IPR000620">
    <property type="entry name" value="EamA_dom"/>
</dbReference>
<feature type="transmembrane region" description="Helical" evidence="6">
    <location>
        <begin position="211"/>
        <end position="232"/>
    </location>
</feature>
<evidence type="ECO:0000259" key="7">
    <source>
        <dbReference type="Pfam" id="PF00892"/>
    </source>
</evidence>
<evidence type="ECO:0000313" key="9">
    <source>
        <dbReference type="Proteomes" id="UP000186364"/>
    </source>
</evidence>
<name>A0A1Q9AVM0_9HYPH</name>
<dbReference type="OrthoDB" id="9804865at2"/>
<feature type="domain" description="EamA" evidence="7">
    <location>
        <begin position="7"/>
        <end position="140"/>
    </location>
</feature>
<keyword evidence="3 6" id="KW-0812">Transmembrane</keyword>
<feature type="transmembrane region" description="Helical" evidence="6">
    <location>
        <begin position="124"/>
        <end position="146"/>
    </location>
</feature>
<dbReference type="InterPro" id="IPR051258">
    <property type="entry name" value="Diverse_Substrate_Transporter"/>
</dbReference>
<feature type="transmembrane region" description="Helical" evidence="6">
    <location>
        <begin position="100"/>
        <end position="117"/>
    </location>
</feature>
<gene>
    <name evidence="8" type="ORF">BJF93_11625</name>
</gene>
<dbReference type="PANTHER" id="PTHR42920:SF5">
    <property type="entry name" value="EAMA DOMAIN-CONTAINING PROTEIN"/>
    <property type="match status" value="1"/>
</dbReference>
<feature type="transmembrane region" description="Helical" evidence="6">
    <location>
        <begin position="33"/>
        <end position="56"/>
    </location>
</feature>
<dbReference type="Proteomes" id="UP000186364">
    <property type="component" value="Unassembled WGS sequence"/>
</dbReference>
<dbReference type="RefSeq" id="WP_075628325.1">
    <property type="nucleotide sequence ID" value="NZ_FOAM01000010.1"/>
</dbReference>
<evidence type="ECO:0000313" key="8">
    <source>
        <dbReference type="EMBL" id="OLP59492.1"/>
    </source>
</evidence>
<dbReference type="AlphaFoldDB" id="A0A1Q9AVM0"/>
<dbReference type="SUPFAM" id="SSF103481">
    <property type="entry name" value="Multidrug resistance efflux transporter EmrE"/>
    <property type="match status" value="2"/>
</dbReference>
<keyword evidence="4 6" id="KW-1133">Transmembrane helix</keyword>
<dbReference type="EMBL" id="MKIP01000052">
    <property type="protein sequence ID" value="OLP59492.1"/>
    <property type="molecule type" value="Genomic_DNA"/>
</dbReference>
<organism evidence="8 9">
    <name type="scientific">Xaviernesmea oryzae</name>
    <dbReference type="NCBI Taxonomy" id="464029"/>
    <lineage>
        <taxon>Bacteria</taxon>
        <taxon>Pseudomonadati</taxon>
        <taxon>Pseudomonadota</taxon>
        <taxon>Alphaproteobacteria</taxon>
        <taxon>Hyphomicrobiales</taxon>
        <taxon>Rhizobiaceae</taxon>
        <taxon>Rhizobium/Agrobacterium group</taxon>
        <taxon>Xaviernesmea</taxon>
    </lineage>
</organism>
<dbReference type="PANTHER" id="PTHR42920">
    <property type="entry name" value="OS03G0707200 PROTEIN-RELATED"/>
    <property type="match status" value="1"/>
</dbReference>
<sequence length="303" mass="31428">MTRLQANLCLLLAGAIWGAGFVAQSTAMGSLGPFWFIGLRFLLASLVAAPLALWEARRPDAQPVPRGTLLGFLAIGMALFLAAAAQQIGLLTTSVTNSGFLTSLYVVFTPLLSVIVLRRRPHALVWPAAALALFGIFLLSGGSFSALGTGDAWTILCALLWAVQVVLVGIFAGQSGRPMALSLVQFLVCAAGGLAVAAVSEPISAEAVSGALVEILYAGLFSSGVAFILQVVGQRFTTAPQAAIFLSSEALFAALFGALLLSEAIPPIGYLGCAAIFAAILLAELGPTWRRASPSRDRQISGR</sequence>
<feature type="transmembrane region" description="Helical" evidence="6">
    <location>
        <begin position="179"/>
        <end position="199"/>
    </location>
</feature>
<dbReference type="Pfam" id="PF00892">
    <property type="entry name" value="EamA"/>
    <property type="match status" value="2"/>
</dbReference>
<protein>
    <submittedName>
        <fullName evidence="8">MFS transporter</fullName>
    </submittedName>
</protein>
<evidence type="ECO:0000256" key="3">
    <source>
        <dbReference type="ARBA" id="ARBA00022692"/>
    </source>
</evidence>
<feature type="transmembrane region" description="Helical" evidence="6">
    <location>
        <begin position="68"/>
        <end position="88"/>
    </location>
</feature>
<comment type="subcellular location">
    <subcellularLocation>
        <location evidence="1">Cell membrane</location>
        <topology evidence="1">Multi-pass membrane protein</topology>
    </subcellularLocation>
</comment>
<evidence type="ECO:0000256" key="5">
    <source>
        <dbReference type="ARBA" id="ARBA00023136"/>
    </source>
</evidence>
<dbReference type="GO" id="GO:0005886">
    <property type="term" value="C:plasma membrane"/>
    <property type="evidence" value="ECO:0007669"/>
    <property type="project" value="UniProtKB-SubCell"/>
</dbReference>
<evidence type="ECO:0000256" key="4">
    <source>
        <dbReference type="ARBA" id="ARBA00022989"/>
    </source>
</evidence>
<keyword evidence="2" id="KW-1003">Cell membrane</keyword>
<accession>A0A1Q9AVM0</accession>
<feature type="transmembrane region" description="Helical" evidence="6">
    <location>
        <begin position="152"/>
        <end position="172"/>
    </location>
</feature>
<keyword evidence="9" id="KW-1185">Reference proteome</keyword>
<evidence type="ECO:0000256" key="6">
    <source>
        <dbReference type="SAM" id="Phobius"/>
    </source>
</evidence>
<evidence type="ECO:0000256" key="1">
    <source>
        <dbReference type="ARBA" id="ARBA00004651"/>
    </source>
</evidence>
<evidence type="ECO:0000256" key="2">
    <source>
        <dbReference type="ARBA" id="ARBA00022475"/>
    </source>
</evidence>
<proteinExistence type="predicted"/>
<dbReference type="InterPro" id="IPR037185">
    <property type="entry name" value="EmrE-like"/>
</dbReference>
<reference evidence="8 9" key="1">
    <citation type="submission" date="2016-09" db="EMBL/GenBank/DDBJ databases">
        <title>Rhizobium sp. nov., a novel species isolated from the rice rhizosphere.</title>
        <authorList>
            <person name="Zhao J."/>
            <person name="Zhang X."/>
        </authorList>
    </citation>
    <scope>NUCLEOTIDE SEQUENCE [LARGE SCALE GENOMIC DNA]</scope>
    <source>
        <strain evidence="8 9">1.7048</strain>
    </source>
</reference>